<evidence type="ECO:0000313" key="1">
    <source>
        <dbReference type="EMBL" id="WOK93482.1"/>
    </source>
</evidence>
<accession>A0AAQ3JQI4</accession>
<proteinExistence type="predicted"/>
<dbReference type="AlphaFoldDB" id="A0AAQ3JQI4"/>
<reference evidence="1 2" key="1">
    <citation type="submission" date="2023-10" db="EMBL/GenBank/DDBJ databases">
        <title>Chromosome-scale genome assembly provides insights into flower coloration mechanisms of Canna indica.</title>
        <authorList>
            <person name="Li C."/>
        </authorList>
    </citation>
    <scope>NUCLEOTIDE SEQUENCE [LARGE SCALE GENOMIC DNA]</scope>
    <source>
        <tissue evidence="1">Flower</tissue>
    </source>
</reference>
<gene>
    <name evidence="1" type="ORF">Cni_G02180</name>
</gene>
<evidence type="ECO:0000313" key="2">
    <source>
        <dbReference type="Proteomes" id="UP001327560"/>
    </source>
</evidence>
<protein>
    <submittedName>
        <fullName evidence="1">Uncharacterized protein</fullName>
    </submittedName>
</protein>
<dbReference type="EMBL" id="CP136890">
    <property type="protein sequence ID" value="WOK93482.1"/>
    <property type="molecule type" value="Genomic_DNA"/>
</dbReference>
<organism evidence="1 2">
    <name type="scientific">Canna indica</name>
    <name type="common">Indian-shot</name>
    <dbReference type="NCBI Taxonomy" id="4628"/>
    <lineage>
        <taxon>Eukaryota</taxon>
        <taxon>Viridiplantae</taxon>
        <taxon>Streptophyta</taxon>
        <taxon>Embryophyta</taxon>
        <taxon>Tracheophyta</taxon>
        <taxon>Spermatophyta</taxon>
        <taxon>Magnoliopsida</taxon>
        <taxon>Liliopsida</taxon>
        <taxon>Zingiberales</taxon>
        <taxon>Cannaceae</taxon>
        <taxon>Canna</taxon>
    </lineage>
</organism>
<name>A0AAQ3JQI4_9LILI</name>
<dbReference type="Proteomes" id="UP001327560">
    <property type="component" value="Chromosome 1"/>
</dbReference>
<keyword evidence="2" id="KW-1185">Reference proteome</keyword>
<sequence length="133" mass="14197">MGSLPSDDEEFTSDLQSEWCRSYTPSADVSVFESSSGISGHNGPAAAPSASCSCCDAPPGATFGLLGAQHASQVQHAESILLKFSMLNAEFSMEFTMLIQHGSMEFTMLNSAWKHGVHHAEFSMVIGAFSMLN</sequence>